<name>A0A941I793_9BURK</name>
<evidence type="ECO:0000313" key="1">
    <source>
        <dbReference type="EMBL" id="MBR7781613.1"/>
    </source>
</evidence>
<protein>
    <submittedName>
        <fullName evidence="1">TIGR02285 family protein</fullName>
    </submittedName>
</protein>
<proteinExistence type="predicted"/>
<sequence>MTMHENKNAFPAIRTVRSQPAGQRRDLRPIQAMAAWLSIAACGTAQAAELTISWQMPDFPPAIIGSGPHKGTGYADVFLRYFIERTPDIKHVIEPSSMSRVFGLMRQGELVCEPSLIKTAEREQYVDFSDPVEFVLPHHVVLPVRLLPKLAPYRNAKGEVDMSKLVHDTSLTTVRQEKRGYPPPVLSAFEAAAGQKNIIVSSDDGQAAFRQISTGWISYVVAYANEANWYARQLETPLKLAYVPIAGIPEYTIGYVGCTKSPWGKKVIQRVNEVVAKAGKRPPWVDAEAGFLDPEAAKRFEVIYARHSPFRHQK</sequence>
<comment type="caution">
    <text evidence="1">The sequence shown here is derived from an EMBL/GenBank/DDBJ whole genome shotgun (WGS) entry which is preliminary data.</text>
</comment>
<dbReference type="RefSeq" id="WP_212686969.1">
    <property type="nucleotide sequence ID" value="NZ_JAGSPN010000003.1"/>
</dbReference>
<dbReference type="InterPro" id="IPR011972">
    <property type="entry name" value="CHP02285"/>
</dbReference>
<dbReference type="Proteomes" id="UP000680067">
    <property type="component" value="Unassembled WGS sequence"/>
</dbReference>
<dbReference type="SUPFAM" id="SSF53850">
    <property type="entry name" value="Periplasmic binding protein-like II"/>
    <property type="match status" value="1"/>
</dbReference>
<dbReference type="EMBL" id="JAGSPN010000003">
    <property type="protein sequence ID" value="MBR7781613.1"/>
    <property type="molecule type" value="Genomic_DNA"/>
</dbReference>
<dbReference type="AlphaFoldDB" id="A0A941I793"/>
<reference evidence="1" key="1">
    <citation type="submission" date="2021-04" db="EMBL/GenBank/DDBJ databases">
        <title>novel species isolated from subtropical streams in China.</title>
        <authorList>
            <person name="Lu H."/>
        </authorList>
    </citation>
    <scope>NUCLEOTIDE SEQUENCE</scope>
    <source>
        <strain evidence="1">LFS511W</strain>
    </source>
</reference>
<keyword evidence="2" id="KW-1185">Reference proteome</keyword>
<gene>
    <name evidence="1" type="ORF">KDM89_05650</name>
</gene>
<organism evidence="1 2">
    <name type="scientific">Undibacterium luofuense</name>
    <dbReference type="NCBI Taxonomy" id="2828733"/>
    <lineage>
        <taxon>Bacteria</taxon>
        <taxon>Pseudomonadati</taxon>
        <taxon>Pseudomonadota</taxon>
        <taxon>Betaproteobacteria</taxon>
        <taxon>Burkholderiales</taxon>
        <taxon>Oxalobacteraceae</taxon>
        <taxon>Undibacterium</taxon>
    </lineage>
</organism>
<evidence type="ECO:0000313" key="2">
    <source>
        <dbReference type="Proteomes" id="UP000680067"/>
    </source>
</evidence>
<dbReference type="Gene3D" id="3.40.190.10">
    <property type="entry name" value="Periplasmic binding protein-like II"/>
    <property type="match status" value="2"/>
</dbReference>
<accession>A0A941I793</accession>
<dbReference type="NCBIfam" id="TIGR02285">
    <property type="entry name" value="TIGR02285 family protein"/>
    <property type="match status" value="1"/>
</dbReference>